<dbReference type="Proteomes" id="UP000077248">
    <property type="component" value="Unassembled WGS sequence"/>
</dbReference>
<keyword evidence="4" id="KW-1185">Reference proteome</keyword>
<dbReference type="RefSeq" id="XP_018389313.1">
    <property type="nucleotide sequence ID" value="XM_018523389.1"/>
</dbReference>
<proteinExistence type="predicted"/>
<feature type="region of interest" description="Disordered" evidence="1">
    <location>
        <begin position="1"/>
        <end position="49"/>
    </location>
</feature>
<feature type="compositionally biased region" description="Low complexity" evidence="1">
    <location>
        <begin position="232"/>
        <end position="248"/>
    </location>
</feature>
<dbReference type="Proteomes" id="UP000291422">
    <property type="component" value="Unassembled WGS sequence"/>
</dbReference>
<accession>A0A177DY34</accession>
<reference evidence="2 4" key="1">
    <citation type="submission" date="2016-05" db="EMBL/GenBank/DDBJ databases">
        <title>Comparative analysis of secretome profiles of manganese(II)-oxidizing ascomycete fungi.</title>
        <authorList>
            <consortium name="DOE Joint Genome Institute"/>
            <person name="Zeiner C.A."/>
            <person name="Purvine S.O."/>
            <person name="Zink E.M."/>
            <person name="Wu S."/>
            <person name="Pasa-Tolic L."/>
            <person name="Chaput D.L."/>
            <person name="Haridas S."/>
            <person name="Grigoriev I.V."/>
            <person name="Santelli C.M."/>
            <person name="Hansel C.M."/>
        </authorList>
    </citation>
    <scope>NUCLEOTIDE SEQUENCE [LARGE SCALE GENOMIC DNA]</scope>
    <source>
        <strain evidence="2 4">SRC1lrK2f</strain>
    </source>
</reference>
<dbReference type="EMBL" id="KV441472">
    <property type="protein sequence ID" value="OAG23892.1"/>
    <property type="molecule type" value="Genomic_DNA"/>
</dbReference>
<dbReference type="KEGG" id="aalt:CC77DRAFT_1006106"/>
<feature type="region of interest" description="Disordered" evidence="1">
    <location>
        <begin position="174"/>
        <end position="258"/>
    </location>
</feature>
<protein>
    <submittedName>
        <fullName evidence="2">Uncharacterized protein</fullName>
    </submittedName>
</protein>
<evidence type="ECO:0000313" key="4">
    <source>
        <dbReference type="Proteomes" id="UP000077248"/>
    </source>
</evidence>
<dbReference type="EMBL" id="PDXD01000001">
    <property type="protein sequence ID" value="RYN84157.1"/>
    <property type="molecule type" value="Genomic_DNA"/>
</dbReference>
<evidence type="ECO:0000313" key="3">
    <source>
        <dbReference type="EMBL" id="RYN84157.1"/>
    </source>
</evidence>
<reference evidence="5" key="2">
    <citation type="journal article" date="2019" name="bioRxiv">
        <title>Genomics, evolutionary history and diagnostics of the Alternaria alternata species group including apple and Asian pear pathotypes.</title>
        <authorList>
            <person name="Armitage A.D."/>
            <person name="Cockerton H.M."/>
            <person name="Sreenivasaprasad S."/>
            <person name="Woodhall J.W."/>
            <person name="Lane C.R."/>
            <person name="Harrison R.J."/>
            <person name="Clarkson J.P."/>
        </authorList>
    </citation>
    <scope>NUCLEOTIDE SEQUENCE [LARGE SCALE GENOMIC DNA]</scope>
    <source>
        <strain evidence="5">FERA 1177</strain>
    </source>
</reference>
<dbReference type="VEuPathDB" id="FungiDB:CC77DRAFT_1006106"/>
<name>A0A177DY34_ALTAL</name>
<feature type="compositionally biased region" description="Basic and acidic residues" evidence="1">
    <location>
        <begin position="187"/>
        <end position="196"/>
    </location>
</feature>
<evidence type="ECO:0000313" key="2">
    <source>
        <dbReference type="EMBL" id="OAG23892.1"/>
    </source>
</evidence>
<gene>
    <name evidence="3" type="ORF">AA0117_g560</name>
    <name evidence="2" type="ORF">CC77DRAFT_1006106</name>
</gene>
<evidence type="ECO:0000256" key="1">
    <source>
        <dbReference type="SAM" id="MobiDB-lite"/>
    </source>
</evidence>
<reference evidence="3" key="3">
    <citation type="journal article" date="2019" name="J. ISSAAS">
        <title>Genomics, evolutionary history and diagnostics of the Alternaria alternata species group including apple and Asian pear pathotypes.</title>
        <authorList>
            <person name="Armitage A.D."/>
            <person name="Cockerton H.M."/>
            <person name="Sreenivasaprasad S."/>
            <person name="Woodhall J."/>
            <person name="Lane C."/>
            <person name="Harrison R.J."/>
            <person name="Clarkson J.P."/>
        </authorList>
    </citation>
    <scope>NUCLEOTIDE SEQUENCE</scope>
    <source>
        <strain evidence="3">FERA 1177</strain>
    </source>
</reference>
<feature type="region of interest" description="Disordered" evidence="1">
    <location>
        <begin position="332"/>
        <end position="366"/>
    </location>
</feature>
<sequence length="366" mass="40879">MARSQTPIDWDSLHNNGHQTIDLTLSSPEPEPEPRRQPQPRQQQMPPHRQAQLYFGREQRPYGMPNVKMEASQPVTSARNHVAPQTARPINPEHIKQIITTADPRALQRVLLELCQVSPAFSGALMRGLAPHSTSAQSIISQHWIRSRQPNVKAQDDEDSDDIYKAAKLRLARSVHPAQNHSNHHAQSREESRGRALQETYGSSSTPRVKRETRGRSASNSDSELHLPGAYPRTTPHLPTLRTPIRTTPGHRPTFSQSPRLLTKVTPQPTSISKAPAPSTKTCIVCHEQFVDVNAPCVSHAGRKIRQVDGSIMWDCCGEDDDHPGCNFYGQHVTKEEPDGDGLIQRKRPSVSPGPSRPTQKRPRAF</sequence>
<dbReference type="GeneID" id="29108983"/>
<dbReference type="AlphaFoldDB" id="A0A177DY34"/>
<organism evidence="2 4">
    <name type="scientific">Alternaria alternata</name>
    <name type="common">Alternaria rot fungus</name>
    <name type="synonym">Torula alternata</name>
    <dbReference type="NCBI Taxonomy" id="5599"/>
    <lineage>
        <taxon>Eukaryota</taxon>
        <taxon>Fungi</taxon>
        <taxon>Dikarya</taxon>
        <taxon>Ascomycota</taxon>
        <taxon>Pezizomycotina</taxon>
        <taxon>Dothideomycetes</taxon>
        <taxon>Pleosporomycetidae</taxon>
        <taxon>Pleosporales</taxon>
        <taxon>Pleosporineae</taxon>
        <taxon>Pleosporaceae</taxon>
        <taxon>Alternaria</taxon>
        <taxon>Alternaria sect. Alternaria</taxon>
        <taxon>Alternaria alternata complex</taxon>
    </lineage>
</organism>
<dbReference type="OMA" id="VWSCCQE"/>
<evidence type="ECO:0000313" key="5">
    <source>
        <dbReference type="Proteomes" id="UP000291422"/>
    </source>
</evidence>
<feature type="compositionally biased region" description="Polar residues" evidence="1">
    <location>
        <begin position="1"/>
        <end position="27"/>
    </location>
</feature>
<feature type="compositionally biased region" description="Low complexity" evidence="1">
    <location>
        <begin position="39"/>
        <end position="49"/>
    </location>
</feature>